<dbReference type="Pfam" id="PF13407">
    <property type="entry name" value="Peripla_BP_4"/>
    <property type="match status" value="1"/>
</dbReference>
<evidence type="ECO:0000256" key="1">
    <source>
        <dbReference type="ARBA" id="ARBA00004418"/>
    </source>
</evidence>
<sequence length="332" mass="36657">MRLVVFFLPLMITCFQVFALSSEQKAERLALIENLKSNGETVYAMVPKNVDEAFFDQVAQGCQAAAQNLNVHCIYFGSAIENMRLQLQDILSLIDAGVDGLAIAGIKEGWLAQKLANRLKSWAKPVIAFDSPLNKSIAQAYVGTNNYALGRVLGREVKKLRPGGGSYCIQTERPDSPNHQNRVKGIIDGLTDNKQQEDKWTVVFGCPVEHYGDFERATRQMVRIIGDSRPDVFINTGGGPQFLPQSYRKAISPYKEDLKTGKLIIANIDAIPEQLAYLKEGLSTVNIGQKPVEMGELSLRVLHMLSQGQTVPEVINTGVNICRQASAETCTR</sequence>
<reference evidence="5 6" key="2">
    <citation type="journal article" date="2022" name="Mar. Drugs">
        <title>Bioassay-Guided Fractionation Leads to the Detection of Cholic Acid Generated by the Rare Thalassomonas sp.</title>
        <authorList>
            <person name="Pheiffer F."/>
            <person name="Schneider Y.K."/>
            <person name="Hansen E.H."/>
            <person name="Andersen J.H."/>
            <person name="Isaksson J."/>
            <person name="Busche T."/>
            <person name="R C."/>
            <person name="Kalinowski J."/>
            <person name="Zyl L.V."/>
            <person name="Trindade M."/>
        </authorList>
    </citation>
    <scope>NUCLEOTIDE SEQUENCE [LARGE SCALE GENOMIC DNA]</scope>
    <source>
        <strain evidence="5 6">XOM25</strain>
    </source>
</reference>
<keyword evidence="3" id="KW-0732">Signal</keyword>
<evidence type="ECO:0000256" key="3">
    <source>
        <dbReference type="SAM" id="SignalP"/>
    </source>
</evidence>
<evidence type="ECO:0000256" key="2">
    <source>
        <dbReference type="ARBA" id="ARBA00007639"/>
    </source>
</evidence>
<dbReference type="GO" id="GO:0030288">
    <property type="term" value="C:outer membrane-bounded periplasmic space"/>
    <property type="evidence" value="ECO:0007669"/>
    <property type="project" value="TreeGrafter"/>
</dbReference>
<dbReference type="AlphaFoldDB" id="A0AAE9Z031"/>
<dbReference type="PANTHER" id="PTHR30036:SF7">
    <property type="entry name" value="ABC TRANSPORTER PERIPLASMIC-BINDING PROTEIN YPHF"/>
    <property type="match status" value="1"/>
</dbReference>
<dbReference type="Proteomes" id="UP000032352">
    <property type="component" value="Chromosome"/>
</dbReference>
<dbReference type="KEGG" id="tvd:SG34_020585"/>
<dbReference type="InterPro" id="IPR028082">
    <property type="entry name" value="Peripla_BP_I"/>
</dbReference>
<dbReference type="EMBL" id="CP059733">
    <property type="protein sequence ID" value="WDE03757.1"/>
    <property type="molecule type" value="Genomic_DNA"/>
</dbReference>
<dbReference type="PANTHER" id="PTHR30036">
    <property type="entry name" value="D-XYLOSE-BINDING PERIPLASMIC PROTEIN"/>
    <property type="match status" value="1"/>
</dbReference>
<comment type="similarity">
    <text evidence="2">Belongs to the bacterial solute-binding protein 2 family.</text>
</comment>
<name>A0AAE9Z031_9GAMM</name>
<feature type="domain" description="Periplasmic binding protein" evidence="4">
    <location>
        <begin position="44"/>
        <end position="309"/>
    </location>
</feature>
<organism evidence="5 6">
    <name type="scientific">Thalassomonas viridans</name>
    <dbReference type="NCBI Taxonomy" id="137584"/>
    <lineage>
        <taxon>Bacteria</taxon>
        <taxon>Pseudomonadati</taxon>
        <taxon>Pseudomonadota</taxon>
        <taxon>Gammaproteobacteria</taxon>
        <taxon>Alteromonadales</taxon>
        <taxon>Colwelliaceae</taxon>
        <taxon>Thalassomonas</taxon>
    </lineage>
</organism>
<dbReference type="SUPFAM" id="SSF53822">
    <property type="entry name" value="Periplasmic binding protein-like I"/>
    <property type="match status" value="1"/>
</dbReference>
<evidence type="ECO:0000313" key="6">
    <source>
        <dbReference type="Proteomes" id="UP000032352"/>
    </source>
</evidence>
<feature type="chain" id="PRO_5042199910" evidence="3">
    <location>
        <begin position="20"/>
        <end position="332"/>
    </location>
</feature>
<gene>
    <name evidence="5" type="ORF">SG34_020585</name>
</gene>
<dbReference type="RefSeq" id="WP_044837035.1">
    <property type="nucleotide sequence ID" value="NZ_CP059733.1"/>
</dbReference>
<feature type="signal peptide" evidence="3">
    <location>
        <begin position="1"/>
        <end position="19"/>
    </location>
</feature>
<dbReference type="Gene3D" id="3.40.50.2300">
    <property type="match status" value="2"/>
</dbReference>
<dbReference type="InterPro" id="IPR025997">
    <property type="entry name" value="SBP_2_dom"/>
</dbReference>
<dbReference type="GO" id="GO:0030246">
    <property type="term" value="F:carbohydrate binding"/>
    <property type="evidence" value="ECO:0007669"/>
    <property type="project" value="TreeGrafter"/>
</dbReference>
<comment type="subcellular location">
    <subcellularLocation>
        <location evidence="1">Periplasm</location>
    </subcellularLocation>
</comment>
<keyword evidence="6" id="KW-1185">Reference proteome</keyword>
<accession>A0AAE9Z031</accession>
<dbReference type="InterPro" id="IPR050555">
    <property type="entry name" value="Bact_Solute-Bind_Prot2"/>
</dbReference>
<evidence type="ECO:0000259" key="4">
    <source>
        <dbReference type="Pfam" id="PF13407"/>
    </source>
</evidence>
<proteinExistence type="inferred from homology"/>
<dbReference type="GO" id="GO:0055085">
    <property type="term" value="P:transmembrane transport"/>
    <property type="evidence" value="ECO:0007669"/>
    <property type="project" value="UniProtKB-ARBA"/>
</dbReference>
<evidence type="ECO:0000313" key="5">
    <source>
        <dbReference type="EMBL" id="WDE03757.1"/>
    </source>
</evidence>
<reference evidence="5 6" key="1">
    <citation type="journal article" date="2015" name="Genome Announc.">
        <title>Draft Genome Sequences of Marine Isolates of Thalassomonas viridans and Thalassomonas actiniarum.</title>
        <authorList>
            <person name="Olonade I."/>
            <person name="van Zyl L.J."/>
            <person name="Trindade M."/>
        </authorList>
    </citation>
    <scope>NUCLEOTIDE SEQUENCE [LARGE SCALE GENOMIC DNA]</scope>
    <source>
        <strain evidence="5 6">XOM25</strain>
    </source>
</reference>
<protein>
    <submittedName>
        <fullName evidence="5">Substrate-binding domain-containing protein</fullName>
    </submittedName>
</protein>